<evidence type="ECO:0000313" key="1">
    <source>
        <dbReference type="EMBL" id="MFD2965802.1"/>
    </source>
</evidence>
<dbReference type="Gene3D" id="1.10.8.330">
    <property type="entry name" value="PG0816-like"/>
    <property type="match status" value="1"/>
</dbReference>
<dbReference type="SUPFAM" id="SSF140753">
    <property type="entry name" value="PG0816-like"/>
    <property type="match status" value="1"/>
</dbReference>
<dbReference type="InterPro" id="IPR036297">
    <property type="entry name" value="PG0816-like_sf"/>
</dbReference>
<dbReference type="RefSeq" id="WP_320184682.1">
    <property type="nucleotide sequence ID" value="NZ_CP138332.1"/>
</dbReference>
<proteinExistence type="predicted"/>
<comment type="caution">
    <text evidence="1">The sequence shown here is derived from an EMBL/GenBank/DDBJ whole genome shotgun (WGS) entry which is preliminary data.</text>
</comment>
<accession>A0ABW6B977</accession>
<dbReference type="EMBL" id="JBHUPB010000001">
    <property type="protein sequence ID" value="MFD2965802.1"/>
    <property type="molecule type" value="Genomic_DNA"/>
</dbReference>
<sequence length="146" mass="16979">MSSKTSKNMSYFKQRLQELLFSSFPELAHDQKFIEQRSKWAANAYEGAFLAGNPVIECEQIASEILFEGLYFSRFDTVFQIVCNEFDRLMADEELRPFALRMLAVCRPTFNKYELSDDLSYSPNFDELYSELTGEIALWIAEHGLQ</sequence>
<name>A0ABW6B977_9SPHI</name>
<dbReference type="Gene3D" id="1.10.8.340">
    <property type="entry name" value="PG0816-like"/>
    <property type="match status" value="1"/>
</dbReference>
<protein>
    <submittedName>
        <fullName evidence="1">DUF1896 domain-containing protein</fullName>
    </submittedName>
</protein>
<evidence type="ECO:0000313" key="2">
    <source>
        <dbReference type="Proteomes" id="UP001597525"/>
    </source>
</evidence>
<reference evidence="2" key="1">
    <citation type="journal article" date="2019" name="Int. J. Syst. Evol. Microbiol.">
        <title>The Global Catalogue of Microorganisms (GCM) 10K type strain sequencing project: providing services to taxonomists for standard genome sequencing and annotation.</title>
        <authorList>
            <consortium name="The Broad Institute Genomics Platform"/>
            <consortium name="The Broad Institute Genome Sequencing Center for Infectious Disease"/>
            <person name="Wu L."/>
            <person name="Ma J."/>
        </authorList>
    </citation>
    <scope>NUCLEOTIDE SEQUENCE [LARGE SCALE GENOMIC DNA]</scope>
    <source>
        <strain evidence="2">KCTC 22814</strain>
    </source>
</reference>
<gene>
    <name evidence="1" type="ORF">ACFS7Y_00255</name>
</gene>
<dbReference type="InterPro" id="IPR015082">
    <property type="entry name" value="DUF1896"/>
</dbReference>
<dbReference type="Proteomes" id="UP001597525">
    <property type="component" value="Unassembled WGS sequence"/>
</dbReference>
<organism evidence="1 2">
    <name type="scientific">Sphingobacterium bambusae</name>
    <dbReference type="NCBI Taxonomy" id="662858"/>
    <lineage>
        <taxon>Bacteria</taxon>
        <taxon>Pseudomonadati</taxon>
        <taxon>Bacteroidota</taxon>
        <taxon>Sphingobacteriia</taxon>
        <taxon>Sphingobacteriales</taxon>
        <taxon>Sphingobacteriaceae</taxon>
        <taxon>Sphingobacterium</taxon>
    </lineage>
</organism>
<keyword evidence="2" id="KW-1185">Reference proteome</keyword>
<dbReference type="Pfam" id="PF08989">
    <property type="entry name" value="DUF1896"/>
    <property type="match status" value="1"/>
</dbReference>